<dbReference type="STRING" id="155865.SAMN05216515_10957"/>
<accession>A0A1I7GKC1</accession>
<organism evidence="7 8">
    <name type="scientific">Eubacterium pyruvativorans</name>
    <dbReference type="NCBI Taxonomy" id="155865"/>
    <lineage>
        <taxon>Bacteria</taxon>
        <taxon>Bacillati</taxon>
        <taxon>Bacillota</taxon>
        <taxon>Clostridia</taxon>
        <taxon>Eubacteriales</taxon>
        <taxon>Eubacteriaceae</taxon>
        <taxon>Eubacterium</taxon>
    </lineage>
</organism>
<name>A0A1I7GKC1_9FIRM</name>
<sequence length="382" mass="42056">MPSVITMIFTSIYNIVDGFFISIFAGKTAFAAVNLIMPLLMLIGQIFLPAIARRMGADDAMYDTCIIYARINLCSTPFFTLQVAFQSFCNAAEKPRLGLVLTVFTGVANMILDGLFVGVFSWGAPGAALATTICECLGGILPLIYFARRNTSLLRLLPPGRVRFHLKLLLEACGNGSSEFLTMMSRSMINILYNWQLMRFIGRDGVAAFGAILYLGFIFSAVFMGYSLGSSAIVSYNYGAQNHPELRNIFRKSMAVLAGASLSMFGLAQILAYPMCRFYAGYDPGLFRLMIHAFRVYAFVYLLTGWNGFGSAFFTALGNGRVSAIISFLRTLVFQIAAVLLLPALLGAEGIWNANTAAEVLSLTVTAFFLVRYRHVYHYVQK</sequence>
<comment type="subcellular location">
    <subcellularLocation>
        <location evidence="1">Cell membrane</location>
        <topology evidence="1">Multi-pass membrane protein</topology>
    </subcellularLocation>
</comment>
<dbReference type="InterPro" id="IPR002528">
    <property type="entry name" value="MATE_fam"/>
</dbReference>
<feature type="transmembrane region" description="Helical" evidence="6">
    <location>
        <begin position="209"/>
        <end position="234"/>
    </location>
</feature>
<keyword evidence="8" id="KW-1185">Reference proteome</keyword>
<dbReference type="PANTHER" id="PTHR43823">
    <property type="entry name" value="SPORULATION PROTEIN YKVU"/>
    <property type="match status" value="1"/>
</dbReference>
<keyword evidence="3 6" id="KW-0812">Transmembrane</keyword>
<feature type="transmembrane region" description="Helical" evidence="6">
    <location>
        <begin position="97"/>
        <end position="120"/>
    </location>
</feature>
<feature type="transmembrane region" description="Helical" evidence="6">
    <location>
        <begin position="255"/>
        <end position="274"/>
    </location>
</feature>
<dbReference type="InterPro" id="IPR051327">
    <property type="entry name" value="MATE_MepA_subfamily"/>
</dbReference>
<dbReference type="EMBL" id="FPBT01000007">
    <property type="protein sequence ID" value="SFU48706.1"/>
    <property type="molecule type" value="Genomic_DNA"/>
</dbReference>
<proteinExistence type="predicted"/>
<dbReference type="GO" id="GO:0015297">
    <property type="term" value="F:antiporter activity"/>
    <property type="evidence" value="ECO:0007669"/>
    <property type="project" value="InterPro"/>
</dbReference>
<protein>
    <submittedName>
        <fullName evidence="7">Na+-driven multidrug efflux pump</fullName>
    </submittedName>
</protein>
<dbReference type="Proteomes" id="UP000198817">
    <property type="component" value="Unassembled WGS sequence"/>
</dbReference>
<evidence type="ECO:0000256" key="6">
    <source>
        <dbReference type="SAM" id="Phobius"/>
    </source>
</evidence>
<keyword evidence="4 6" id="KW-1133">Transmembrane helix</keyword>
<evidence type="ECO:0000256" key="4">
    <source>
        <dbReference type="ARBA" id="ARBA00022989"/>
    </source>
</evidence>
<feature type="transmembrane region" description="Helical" evidence="6">
    <location>
        <begin position="7"/>
        <end position="25"/>
    </location>
</feature>
<dbReference type="Pfam" id="PF01554">
    <property type="entry name" value="MatE"/>
    <property type="match status" value="2"/>
</dbReference>
<feature type="transmembrane region" description="Helical" evidence="6">
    <location>
        <begin position="126"/>
        <end position="147"/>
    </location>
</feature>
<feature type="transmembrane region" description="Helical" evidence="6">
    <location>
        <begin position="324"/>
        <end position="346"/>
    </location>
</feature>
<evidence type="ECO:0000256" key="3">
    <source>
        <dbReference type="ARBA" id="ARBA00022692"/>
    </source>
</evidence>
<feature type="transmembrane region" description="Helical" evidence="6">
    <location>
        <begin position="31"/>
        <end position="52"/>
    </location>
</feature>
<evidence type="ECO:0000313" key="8">
    <source>
        <dbReference type="Proteomes" id="UP000198817"/>
    </source>
</evidence>
<keyword evidence="5 6" id="KW-0472">Membrane</keyword>
<dbReference type="GO" id="GO:0005886">
    <property type="term" value="C:plasma membrane"/>
    <property type="evidence" value="ECO:0007669"/>
    <property type="project" value="UniProtKB-SubCell"/>
</dbReference>
<dbReference type="OrthoDB" id="9808954at2"/>
<gene>
    <name evidence="7" type="ORF">SAMN05216508_10756</name>
</gene>
<dbReference type="GO" id="GO:0042910">
    <property type="term" value="F:xenobiotic transmembrane transporter activity"/>
    <property type="evidence" value="ECO:0007669"/>
    <property type="project" value="InterPro"/>
</dbReference>
<keyword evidence="2" id="KW-1003">Cell membrane</keyword>
<dbReference type="AlphaFoldDB" id="A0A1I7GKC1"/>
<reference evidence="7 8" key="1">
    <citation type="submission" date="2016-10" db="EMBL/GenBank/DDBJ databases">
        <authorList>
            <person name="de Groot N.N."/>
        </authorList>
    </citation>
    <scope>NUCLEOTIDE SEQUENCE [LARGE SCALE GENOMIC DNA]</scope>
    <source>
        <strain evidence="7 8">KHGC13</strain>
    </source>
</reference>
<evidence type="ECO:0000256" key="2">
    <source>
        <dbReference type="ARBA" id="ARBA00022475"/>
    </source>
</evidence>
<evidence type="ECO:0000313" key="7">
    <source>
        <dbReference type="EMBL" id="SFU48706.1"/>
    </source>
</evidence>
<evidence type="ECO:0000256" key="1">
    <source>
        <dbReference type="ARBA" id="ARBA00004651"/>
    </source>
</evidence>
<evidence type="ECO:0000256" key="5">
    <source>
        <dbReference type="ARBA" id="ARBA00023136"/>
    </source>
</evidence>
<dbReference type="PANTHER" id="PTHR43823:SF3">
    <property type="entry name" value="MULTIDRUG EXPORT PROTEIN MEPA"/>
    <property type="match status" value="1"/>
</dbReference>
<feature type="transmembrane region" description="Helical" evidence="6">
    <location>
        <begin position="294"/>
        <end position="317"/>
    </location>
</feature>